<dbReference type="Gene3D" id="3.30.70.1320">
    <property type="entry name" value="Multidrug efflux transporter AcrB pore domain like"/>
    <property type="match status" value="1"/>
</dbReference>
<feature type="transmembrane region" description="Helical" evidence="1">
    <location>
        <begin position="428"/>
        <end position="448"/>
    </location>
</feature>
<dbReference type="Gene3D" id="1.20.1640.10">
    <property type="entry name" value="Multidrug efflux transporter AcrB transmembrane domain"/>
    <property type="match status" value="2"/>
</dbReference>
<dbReference type="RefSeq" id="WP_153545624.1">
    <property type="nucleotide sequence ID" value="NZ_WIXK01000002.1"/>
</dbReference>
<name>A0A844AK53_9RHOB</name>
<evidence type="ECO:0000313" key="3">
    <source>
        <dbReference type="Proteomes" id="UP000436694"/>
    </source>
</evidence>
<protein>
    <submittedName>
        <fullName evidence="2">AcrB/AcrD/AcrF family protein</fullName>
    </submittedName>
</protein>
<accession>A0A844AK53</accession>
<keyword evidence="1" id="KW-0472">Membrane</keyword>
<dbReference type="Proteomes" id="UP000436694">
    <property type="component" value="Unassembled WGS sequence"/>
</dbReference>
<comment type="caution">
    <text evidence="2">The sequence shown here is derived from an EMBL/GenBank/DDBJ whole genome shotgun (WGS) entry which is preliminary data.</text>
</comment>
<dbReference type="GO" id="GO:0005886">
    <property type="term" value="C:plasma membrane"/>
    <property type="evidence" value="ECO:0007669"/>
    <property type="project" value="TreeGrafter"/>
</dbReference>
<feature type="transmembrane region" description="Helical" evidence="1">
    <location>
        <begin position="998"/>
        <end position="1023"/>
    </location>
</feature>
<dbReference type="SUPFAM" id="SSF82866">
    <property type="entry name" value="Multidrug efflux transporter AcrB transmembrane domain"/>
    <property type="match status" value="2"/>
</dbReference>
<keyword evidence="3" id="KW-1185">Reference proteome</keyword>
<dbReference type="InterPro" id="IPR001036">
    <property type="entry name" value="Acrflvin-R"/>
</dbReference>
<feature type="transmembrane region" description="Helical" evidence="1">
    <location>
        <begin position="528"/>
        <end position="548"/>
    </location>
</feature>
<dbReference type="PANTHER" id="PTHR32063:SF0">
    <property type="entry name" value="SWARMING MOTILITY PROTEIN SWRC"/>
    <property type="match status" value="1"/>
</dbReference>
<feature type="transmembrane region" description="Helical" evidence="1">
    <location>
        <begin position="882"/>
        <end position="902"/>
    </location>
</feature>
<dbReference type="Gene3D" id="3.30.70.1440">
    <property type="entry name" value="Multidrug efflux transporter AcrB pore domain"/>
    <property type="match status" value="1"/>
</dbReference>
<dbReference type="PANTHER" id="PTHR32063">
    <property type="match status" value="1"/>
</dbReference>
<sequence length="1041" mass="113862">MNKLIDAAFARPRLVLLFFCMIILLGTNAYRQIARESSPAIPIPAIYVVAELEGASAEDTEKLLLKKFETNLSNLKNLKKMEGIAARGSASLILEFLSGTNTDVALDNVRSRLATLQSELPKGTTSPVAVAINTELFPILTVVLSGPLPEQTLGALATELSEGVTKLPGVLAADISGRREELFEVVVSPDTLNAYDLSFDHLINQLDRQRVPQISGSIGGTRTEVEVGLDVSKNHLTTLMQSPVLVRDRHVIALSDIAALRRSFLRATGYSRLNRQPAVAIEISKRGGANILSTVRSIKAVVENARADWPANTRVDYLFDESQEIQTVVSDLEANIITAIVLVLIAALYALGLRCSLLVCLSIPGSFLGGVGLLWMLGYTLNIVVLFSLILVVGLLVDGAIVTTEQADRHMQQNVRPYEAFRAAAKNMAWPLFSSTATTLCVFLPLLFWRGTIGEFMKFLPITVILVLGVSLMMALIFIPVLGSIIGQRAPRSAVQKSVLFEAEHGDPKQCRGATGVYARMLSSSLNYPGTIVLLSVSALLLTLGLYARFNQGSSLFPVIEPQFAQVQLRSSDSYSLDSRDKIIHTVEKRLLKRPEIKTVYSESQIDESDGSDIIGSIQIELVPWNQRRPAEILKQEIRHHLRDLHGIEIAIETDDESPVSGKPIEIHVNAKSPETADRAIAMIRQTMMDLGRFEDVSDTRHAPGLKWQLAVDHIKAAQSGADARLLGQAVQFLTRGIMLGSYTPEDSHHALDIRLRAPLEDRNLDTLQNLTLPTTDGKTSLAHFLEFEHAPRQARIRRLNQHRTEVITANVGIGASVEEQTKRLRAALNQLPLPQGVSWNFAGDAEEQDETESFLVGSFALAVFLMFLVLLAQFNRFRQTFIVMSAIAFSSAGVLLGQLVLGQPFGIVMGGIGMISLAGIIVNTNIVLIDTYNAQRRQGCCPKEAALRSGVLRLRAILLTTLTTILGLLPMVFGASFDLISGIIEIGAPSTQWWTELSASIVGGLIVATPLTLIATPAMLVLSERGLRFPKRLRRRNSHI</sequence>
<feature type="transmembrane region" description="Helical" evidence="1">
    <location>
        <begin position="908"/>
        <end position="929"/>
    </location>
</feature>
<feature type="transmembrane region" description="Helical" evidence="1">
    <location>
        <begin position="383"/>
        <end position="407"/>
    </location>
</feature>
<dbReference type="GO" id="GO:0042910">
    <property type="term" value="F:xenobiotic transmembrane transporter activity"/>
    <property type="evidence" value="ECO:0007669"/>
    <property type="project" value="TreeGrafter"/>
</dbReference>
<dbReference type="PRINTS" id="PR00702">
    <property type="entry name" value="ACRIFLAVINRP"/>
</dbReference>
<reference evidence="2 3" key="1">
    <citation type="submission" date="2019-10" db="EMBL/GenBank/DDBJ databases">
        <title>Epibacterium sp. nov., isolated from seawater.</title>
        <authorList>
            <person name="Zhang X."/>
            <person name="Li N."/>
        </authorList>
    </citation>
    <scope>NUCLEOTIDE SEQUENCE [LARGE SCALE GENOMIC DNA]</scope>
    <source>
        <strain evidence="2 3">SM1969</strain>
    </source>
</reference>
<keyword evidence="1" id="KW-1133">Transmembrane helix</keyword>
<feature type="transmembrane region" description="Helical" evidence="1">
    <location>
        <begin position="358"/>
        <end position="377"/>
    </location>
</feature>
<feature type="transmembrane region" description="Helical" evidence="1">
    <location>
        <begin position="957"/>
        <end position="978"/>
    </location>
</feature>
<dbReference type="SUPFAM" id="SSF82714">
    <property type="entry name" value="Multidrug efflux transporter AcrB TolC docking domain, DN and DC subdomains"/>
    <property type="match status" value="1"/>
</dbReference>
<evidence type="ECO:0000256" key="1">
    <source>
        <dbReference type="SAM" id="Phobius"/>
    </source>
</evidence>
<feature type="transmembrane region" description="Helical" evidence="1">
    <location>
        <begin position="332"/>
        <end position="351"/>
    </location>
</feature>
<dbReference type="Gene3D" id="3.30.70.1430">
    <property type="entry name" value="Multidrug efflux transporter AcrB pore domain"/>
    <property type="match status" value="2"/>
</dbReference>
<organism evidence="2 3">
    <name type="scientific">Tritonibacter aquimaris</name>
    <dbReference type="NCBI Taxonomy" id="2663379"/>
    <lineage>
        <taxon>Bacteria</taxon>
        <taxon>Pseudomonadati</taxon>
        <taxon>Pseudomonadota</taxon>
        <taxon>Alphaproteobacteria</taxon>
        <taxon>Rhodobacterales</taxon>
        <taxon>Paracoccaceae</taxon>
        <taxon>Tritonibacter</taxon>
    </lineage>
</organism>
<feature type="transmembrane region" description="Helical" evidence="1">
    <location>
        <begin position="460"/>
        <end position="482"/>
    </location>
</feature>
<gene>
    <name evidence="2" type="ORF">GG681_04710</name>
</gene>
<dbReference type="Pfam" id="PF00873">
    <property type="entry name" value="ACR_tran"/>
    <property type="match status" value="1"/>
</dbReference>
<evidence type="ECO:0000313" key="2">
    <source>
        <dbReference type="EMBL" id="MQY41930.1"/>
    </source>
</evidence>
<dbReference type="AlphaFoldDB" id="A0A844AK53"/>
<dbReference type="EMBL" id="WIXK01000002">
    <property type="protein sequence ID" value="MQY41930.1"/>
    <property type="molecule type" value="Genomic_DNA"/>
</dbReference>
<proteinExistence type="predicted"/>
<keyword evidence="1" id="KW-0812">Transmembrane</keyword>
<dbReference type="SUPFAM" id="SSF82693">
    <property type="entry name" value="Multidrug efflux transporter AcrB pore domain, PN1, PN2, PC1 and PC2 subdomains"/>
    <property type="match status" value="2"/>
</dbReference>
<dbReference type="InterPro" id="IPR027463">
    <property type="entry name" value="AcrB_DN_DC_subdom"/>
</dbReference>
<feature type="transmembrane region" description="Helical" evidence="1">
    <location>
        <begin position="855"/>
        <end position="875"/>
    </location>
</feature>
<dbReference type="Gene3D" id="3.30.2090.10">
    <property type="entry name" value="Multidrug efflux transporter AcrB TolC docking domain, DN and DC subdomains"/>
    <property type="match status" value="2"/>
</dbReference>